<protein>
    <recommendedName>
        <fullName evidence="1">YcgL domain-containing protein DC094_19070</fullName>
    </recommendedName>
</protein>
<keyword evidence="4" id="KW-1185">Reference proteome</keyword>
<dbReference type="RefSeq" id="WP_116688720.1">
    <property type="nucleotide sequence ID" value="NZ_CAWNYD010000011.1"/>
</dbReference>
<dbReference type="PANTHER" id="PTHR38109">
    <property type="entry name" value="PROTEIN YCGL"/>
    <property type="match status" value="1"/>
</dbReference>
<dbReference type="Proteomes" id="UP000244906">
    <property type="component" value="Unassembled WGS sequence"/>
</dbReference>
<dbReference type="InterPro" id="IPR027354">
    <property type="entry name" value="YcgL_dom"/>
</dbReference>
<dbReference type="PANTHER" id="PTHR38109:SF1">
    <property type="entry name" value="PROTEIN YCGL"/>
    <property type="match status" value="1"/>
</dbReference>
<dbReference type="Gene3D" id="3.10.510.20">
    <property type="entry name" value="YcgL domain"/>
    <property type="match status" value="1"/>
</dbReference>
<reference evidence="3 4" key="1">
    <citation type="submission" date="2018-04" db="EMBL/GenBank/DDBJ databases">
        <title>Thalassorhabdus spongiae gen. nov., sp. nov., isolated from a marine sponge in South-West Iceland.</title>
        <authorList>
            <person name="Knobloch S."/>
            <person name="Daussin A."/>
            <person name="Johannsson R."/>
            <person name="Marteinsson V.T."/>
        </authorList>
    </citation>
    <scope>NUCLEOTIDE SEQUENCE [LARGE SCALE GENOMIC DNA]</scope>
    <source>
        <strain evidence="3 4">Hp12</strain>
    </source>
</reference>
<dbReference type="Pfam" id="PF05166">
    <property type="entry name" value="YcgL"/>
    <property type="match status" value="1"/>
</dbReference>
<sequence length="97" mass="10954">MNQSAVKACAIYRSSKKQEMYLYVEQEDDFSRVPEALLKLFGTPTHVMNLQLTPERKLARVPVEKVIGNLQANGYYLQQPPQGLNPIQIQGGDNLYG</sequence>
<dbReference type="EMBL" id="QDDL01000011">
    <property type="protein sequence ID" value="PVZ64965.1"/>
    <property type="molecule type" value="Genomic_DNA"/>
</dbReference>
<dbReference type="InterPro" id="IPR038068">
    <property type="entry name" value="YcgL-like_sf"/>
</dbReference>
<evidence type="ECO:0000256" key="1">
    <source>
        <dbReference type="HAMAP-Rule" id="MF_01866"/>
    </source>
</evidence>
<dbReference type="SUPFAM" id="SSF160191">
    <property type="entry name" value="YcgL-like"/>
    <property type="match status" value="1"/>
</dbReference>
<dbReference type="PROSITE" id="PS51648">
    <property type="entry name" value="YCGL"/>
    <property type="match status" value="1"/>
</dbReference>
<accession>A0A2V1GTE2</accession>
<name>A0A2V1GTE2_9GAMM</name>
<gene>
    <name evidence="3" type="ORF">DC094_19070</name>
</gene>
<proteinExistence type="inferred from homology"/>
<organism evidence="3 4">
    <name type="scientific">Pelagibaculum spongiae</name>
    <dbReference type="NCBI Taxonomy" id="2080658"/>
    <lineage>
        <taxon>Bacteria</taxon>
        <taxon>Pseudomonadati</taxon>
        <taxon>Pseudomonadota</taxon>
        <taxon>Gammaproteobacteria</taxon>
        <taxon>Oceanospirillales</taxon>
        <taxon>Pelagibaculum</taxon>
    </lineage>
</organism>
<dbReference type="OrthoDB" id="7062382at2"/>
<evidence type="ECO:0000259" key="2">
    <source>
        <dbReference type="PROSITE" id="PS51648"/>
    </source>
</evidence>
<dbReference type="HAMAP" id="MF_01866">
    <property type="entry name" value="UPF0745"/>
    <property type="match status" value="1"/>
</dbReference>
<comment type="caution">
    <text evidence="3">The sequence shown here is derived from an EMBL/GenBank/DDBJ whole genome shotgun (WGS) entry which is preliminary data.</text>
</comment>
<evidence type="ECO:0000313" key="4">
    <source>
        <dbReference type="Proteomes" id="UP000244906"/>
    </source>
</evidence>
<dbReference type="AlphaFoldDB" id="A0A2V1GTE2"/>
<feature type="domain" description="YcgL" evidence="2">
    <location>
        <begin position="7"/>
        <end position="91"/>
    </location>
</feature>
<evidence type="ECO:0000313" key="3">
    <source>
        <dbReference type="EMBL" id="PVZ64965.1"/>
    </source>
</evidence>